<dbReference type="KEGG" id="rpm:RSPPHO_02055"/>
<keyword evidence="1" id="KW-0472">Membrane</keyword>
<dbReference type="EMBL" id="HE663493">
    <property type="protein sequence ID" value="CCG08681.1"/>
    <property type="molecule type" value="Genomic_DNA"/>
</dbReference>
<name>H6SL16_PARPM</name>
<keyword evidence="1" id="KW-0812">Transmembrane</keyword>
<organism evidence="2 3">
    <name type="scientific">Pararhodospirillum photometricum DSM 122</name>
    <dbReference type="NCBI Taxonomy" id="1150469"/>
    <lineage>
        <taxon>Bacteria</taxon>
        <taxon>Pseudomonadati</taxon>
        <taxon>Pseudomonadota</taxon>
        <taxon>Alphaproteobacteria</taxon>
        <taxon>Rhodospirillales</taxon>
        <taxon>Rhodospirillaceae</taxon>
        <taxon>Pararhodospirillum</taxon>
    </lineage>
</organism>
<dbReference type="HOGENOM" id="CLU_2635726_0_0_5"/>
<feature type="transmembrane region" description="Helical" evidence="1">
    <location>
        <begin position="56"/>
        <end position="75"/>
    </location>
</feature>
<dbReference type="PATRIC" id="fig|1150469.3.peg.2315"/>
<evidence type="ECO:0000313" key="2">
    <source>
        <dbReference type="EMBL" id="CCG08681.1"/>
    </source>
</evidence>
<dbReference type="AlphaFoldDB" id="H6SL16"/>
<keyword evidence="1" id="KW-1133">Transmembrane helix</keyword>
<accession>H6SL16</accession>
<sequence length="77" mass="8039">MTTPQALILSGTLLSLLGIAGLAVPVFTTDRTENIAQVGDLKIQAEKRTAYEIPSFVAGGVLALGVILIGGSLFLRR</sequence>
<proteinExistence type="predicted"/>
<reference evidence="2 3" key="1">
    <citation type="submission" date="2012-02" db="EMBL/GenBank/DDBJ databases">
        <title>Shotgun genome sequence of Phaeospirillum photometricum DSM 122.</title>
        <authorList>
            <person name="Duquesne K."/>
            <person name="Sturgis J."/>
        </authorList>
    </citation>
    <scope>NUCLEOTIDE SEQUENCE [LARGE SCALE GENOMIC DNA]</scope>
    <source>
        <strain evidence="3">DSM122</strain>
    </source>
</reference>
<dbReference type="eggNOG" id="ENOG502ZE4X">
    <property type="taxonomic scope" value="Bacteria"/>
</dbReference>
<keyword evidence="3" id="KW-1185">Reference proteome</keyword>
<evidence type="ECO:0000313" key="3">
    <source>
        <dbReference type="Proteomes" id="UP000033220"/>
    </source>
</evidence>
<evidence type="ECO:0000256" key="1">
    <source>
        <dbReference type="SAM" id="Phobius"/>
    </source>
</evidence>
<gene>
    <name evidence="2" type="ORF">RSPPHO_02055</name>
</gene>
<dbReference type="RefSeq" id="WP_014415315.1">
    <property type="nucleotide sequence ID" value="NC_017059.1"/>
</dbReference>
<dbReference type="Proteomes" id="UP000033220">
    <property type="component" value="Chromosome DSM 122"/>
</dbReference>
<evidence type="ECO:0008006" key="4">
    <source>
        <dbReference type="Google" id="ProtNLM"/>
    </source>
</evidence>
<protein>
    <recommendedName>
        <fullName evidence="4">DUF3185 domain-containing protein</fullName>
    </recommendedName>
</protein>